<organism evidence="2 3">
    <name type="scientific">Luteococcus japonicus LSP_Lj1</name>
    <dbReference type="NCBI Taxonomy" id="1255658"/>
    <lineage>
        <taxon>Bacteria</taxon>
        <taxon>Bacillati</taxon>
        <taxon>Actinomycetota</taxon>
        <taxon>Actinomycetes</taxon>
        <taxon>Propionibacteriales</taxon>
        <taxon>Propionibacteriaceae</taxon>
        <taxon>Luteococcus</taxon>
    </lineage>
</organism>
<gene>
    <name evidence="2" type="ORF">FM114_05700</name>
</gene>
<evidence type="ECO:0000313" key="3">
    <source>
        <dbReference type="Proteomes" id="UP000188342"/>
    </source>
</evidence>
<dbReference type="GO" id="GO:0004715">
    <property type="term" value="F:non-membrane spanning protein tyrosine kinase activity"/>
    <property type="evidence" value="ECO:0007669"/>
    <property type="project" value="UniProtKB-EC"/>
</dbReference>
<dbReference type="STRING" id="1255658.FM114_05700"/>
<dbReference type="AlphaFoldDB" id="A0A1R4J611"/>
<keyword evidence="1" id="KW-0812">Transmembrane</keyword>
<name>A0A1R4J611_9ACTN</name>
<sequence>MGTLLGAGYAAVQPSSAESTAALYISAGKTEQGSDPAQLTTTVSNRMYSYYNLTTSGTVLKPVIEKLKLDTNVNDLREHITANVPANSMVIEVSATAATPEQAASLANAVRDSLGNAIKDVTPDQPAGLPAVEIHNYQDAADATVVSEASLPVYSILGMLAGLVGAGALMSTPWASKTNLKAKRALSKTDQLER</sequence>
<keyword evidence="2" id="KW-0418">Kinase</keyword>
<evidence type="ECO:0000313" key="2">
    <source>
        <dbReference type="EMBL" id="SJN27498.1"/>
    </source>
</evidence>
<dbReference type="Proteomes" id="UP000188342">
    <property type="component" value="Unassembled WGS sequence"/>
</dbReference>
<dbReference type="EMBL" id="FUKQ01000020">
    <property type="protein sequence ID" value="SJN27498.1"/>
    <property type="molecule type" value="Genomic_DNA"/>
</dbReference>
<keyword evidence="2" id="KW-0808">Transferase</keyword>
<dbReference type="EC" id="2.7.10.2" evidence="2"/>
<accession>A0A1R4J611</accession>
<proteinExistence type="predicted"/>
<keyword evidence="3" id="KW-1185">Reference proteome</keyword>
<protein>
    <submittedName>
        <fullName evidence="2">Tyrosine-protein kinase Wzc</fullName>
        <ecNumber evidence="2">2.7.10.2</ecNumber>
    </submittedName>
</protein>
<feature type="transmembrane region" description="Helical" evidence="1">
    <location>
        <begin position="153"/>
        <end position="175"/>
    </location>
</feature>
<reference evidence="2 3" key="1">
    <citation type="submission" date="2017-02" db="EMBL/GenBank/DDBJ databases">
        <authorList>
            <person name="Peterson S.W."/>
        </authorList>
    </citation>
    <scope>NUCLEOTIDE SEQUENCE [LARGE SCALE GENOMIC DNA]</scope>
    <source>
        <strain evidence="2 3">LSP_Lj1</strain>
    </source>
</reference>
<keyword evidence="1" id="KW-0472">Membrane</keyword>
<evidence type="ECO:0000256" key="1">
    <source>
        <dbReference type="SAM" id="Phobius"/>
    </source>
</evidence>
<keyword evidence="1" id="KW-1133">Transmembrane helix</keyword>